<reference evidence="4" key="1">
    <citation type="submission" date="2025-08" db="UniProtKB">
        <authorList>
            <consortium name="Ensembl"/>
        </authorList>
    </citation>
    <scope>IDENTIFICATION</scope>
</reference>
<dbReference type="PANTHER" id="PTHR46608">
    <property type="entry name" value="T-CELL IMMUNOGLOBULIN AND MUCIN DOMAIN-CONTAINING PROTEIN 4"/>
    <property type="match status" value="1"/>
</dbReference>
<keyword evidence="5" id="KW-1185">Reference proteome</keyword>
<dbReference type="AlphaFoldDB" id="A0A3Q1G1W5"/>
<dbReference type="PROSITE" id="PS50835">
    <property type="entry name" value="IG_LIKE"/>
    <property type="match status" value="1"/>
</dbReference>
<feature type="chain" id="PRO_5018696682" evidence="2">
    <location>
        <begin position="19"/>
        <end position="287"/>
    </location>
</feature>
<dbReference type="InterPro" id="IPR013106">
    <property type="entry name" value="Ig_V-set"/>
</dbReference>
<feature type="signal peptide" evidence="2">
    <location>
        <begin position="1"/>
        <end position="18"/>
    </location>
</feature>
<dbReference type="InterPro" id="IPR013783">
    <property type="entry name" value="Ig-like_fold"/>
</dbReference>
<evidence type="ECO:0000256" key="1">
    <source>
        <dbReference type="SAM" id="MobiDB-lite"/>
    </source>
</evidence>
<dbReference type="GO" id="GO:0043277">
    <property type="term" value="P:apoptotic cell clearance"/>
    <property type="evidence" value="ECO:0007669"/>
    <property type="project" value="TreeGrafter"/>
</dbReference>
<evidence type="ECO:0000259" key="3">
    <source>
        <dbReference type="PROSITE" id="PS50835"/>
    </source>
</evidence>
<dbReference type="InterPro" id="IPR003599">
    <property type="entry name" value="Ig_sub"/>
</dbReference>
<dbReference type="GeneTree" id="ENSGT00940000170476"/>
<evidence type="ECO:0000313" key="4">
    <source>
        <dbReference type="Ensembl" id="ENSAPOP00000024641.1"/>
    </source>
</evidence>
<proteinExistence type="predicted"/>
<dbReference type="SMART" id="SM00409">
    <property type="entry name" value="IG"/>
    <property type="match status" value="1"/>
</dbReference>
<dbReference type="STRING" id="80966.ENSAPOP00000024641"/>
<name>A0A3Q1G1W5_9TELE</name>
<organism evidence="4 5">
    <name type="scientific">Acanthochromis polyacanthus</name>
    <name type="common">spiny chromis</name>
    <dbReference type="NCBI Taxonomy" id="80966"/>
    <lineage>
        <taxon>Eukaryota</taxon>
        <taxon>Metazoa</taxon>
        <taxon>Chordata</taxon>
        <taxon>Craniata</taxon>
        <taxon>Vertebrata</taxon>
        <taxon>Euteleostomi</taxon>
        <taxon>Actinopterygii</taxon>
        <taxon>Neopterygii</taxon>
        <taxon>Teleostei</taxon>
        <taxon>Neoteleostei</taxon>
        <taxon>Acanthomorphata</taxon>
        <taxon>Ovalentaria</taxon>
        <taxon>Pomacentridae</taxon>
        <taxon>Acanthochromis</taxon>
    </lineage>
</organism>
<feature type="domain" description="Ig-like" evidence="3">
    <location>
        <begin position="29"/>
        <end position="119"/>
    </location>
</feature>
<feature type="region of interest" description="Disordered" evidence="1">
    <location>
        <begin position="130"/>
        <end position="152"/>
    </location>
</feature>
<dbReference type="Pfam" id="PF07686">
    <property type="entry name" value="V-set"/>
    <property type="match status" value="1"/>
</dbReference>
<evidence type="ECO:0000256" key="2">
    <source>
        <dbReference type="SAM" id="SignalP"/>
    </source>
</evidence>
<protein>
    <submittedName>
        <fullName evidence="4">Hepatitis A virus cellular receptor 1 homolog</fullName>
    </submittedName>
</protein>
<dbReference type="SUPFAM" id="SSF48726">
    <property type="entry name" value="Immunoglobulin"/>
    <property type="match status" value="1"/>
</dbReference>
<dbReference type="Ensembl" id="ENSAPOT00000008272.1">
    <property type="protein sequence ID" value="ENSAPOP00000024641.1"/>
    <property type="gene ID" value="ENSAPOG00000007196.1"/>
</dbReference>
<keyword evidence="2" id="KW-0732">Signal</keyword>
<dbReference type="InParanoid" id="A0A3Q1G1W5"/>
<dbReference type="InterPro" id="IPR036179">
    <property type="entry name" value="Ig-like_dom_sf"/>
</dbReference>
<dbReference type="GO" id="GO:0001786">
    <property type="term" value="F:phosphatidylserine binding"/>
    <property type="evidence" value="ECO:0007669"/>
    <property type="project" value="TreeGrafter"/>
</dbReference>
<dbReference type="Gene3D" id="2.60.40.10">
    <property type="entry name" value="Immunoglobulins"/>
    <property type="match status" value="1"/>
</dbReference>
<sequence length="287" mass="31513">MLLLHIFTCVCLLSGVSAVTTETVVGVVGQTVMLPCRSEAANQRGVEVCWGRGEPSLFTCHNAVIDSSGERITYRKSYRFSLSSSSSLSISSSQPSDAGFYHCRLQLPGLFNDQTSSVHLIIIDPRPVFSSEPSKRSDDEGNLNAPWTTTARPPAGTYKHSADVCWKHSENFLHRLHPRSAADCCLQSLEAEAKLGDRQEDGPIRGGHQLCVNISSSLNTFFFFNLQVVFMNQILEFLQRKVQTAGRCPRPADLNTMAVNPEDLSLPGKLQPQLPNVDGGSKSLQFI</sequence>
<dbReference type="GO" id="GO:0060097">
    <property type="term" value="P:cytoskeletal rearrangement involved in phagocytosis, engulfment"/>
    <property type="evidence" value="ECO:0007669"/>
    <property type="project" value="TreeGrafter"/>
</dbReference>
<accession>A0A3Q1G1W5</accession>
<evidence type="ECO:0000313" key="5">
    <source>
        <dbReference type="Proteomes" id="UP000257200"/>
    </source>
</evidence>
<dbReference type="InterPro" id="IPR007110">
    <property type="entry name" value="Ig-like_dom"/>
</dbReference>
<reference evidence="4" key="2">
    <citation type="submission" date="2025-09" db="UniProtKB">
        <authorList>
            <consortium name="Ensembl"/>
        </authorList>
    </citation>
    <scope>IDENTIFICATION</scope>
</reference>
<dbReference type="Proteomes" id="UP000257200">
    <property type="component" value="Unplaced"/>
</dbReference>
<dbReference type="PANTHER" id="PTHR46608:SF3">
    <property type="entry name" value="T-CELL IMMUNOGLOBULIN AND MUCIN DOMAIN-CONTAINING PROTEIN 4"/>
    <property type="match status" value="1"/>
</dbReference>